<keyword evidence="2" id="KW-0732">Signal</keyword>
<evidence type="ECO:0008006" key="5">
    <source>
        <dbReference type="Google" id="ProtNLM"/>
    </source>
</evidence>
<feature type="compositionally biased region" description="Low complexity" evidence="1">
    <location>
        <begin position="271"/>
        <end position="293"/>
    </location>
</feature>
<name>A0A165ICP9_EXIGL</name>
<dbReference type="AlphaFoldDB" id="A0A165ICP9"/>
<evidence type="ECO:0000313" key="4">
    <source>
        <dbReference type="Proteomes" id="UP000077266"/>
    </source>
</evidence>
<protein>
    <recommendedName>
        <fullName evidence="5">Conidiation-specific protein 13</fullName>
    </recommendedName>
</protein>
<keyword evidence="4" id="KW-1185">Reference proteome</keyword>
<feature type="chain" id="PRO_5007859187" description="Conidiation-specific protein 13" evidence="2">
    <location>
        <begin position="20"/>
        <end position="338"/>
    </location>
</feature>
<dbReference type="OrthoDB" id="2142213at2759"/>
<evidence type="ECO:0000313" key="3">
    <source>
        <dbReference type="EMBL" id="KZV93220.1"/>
    </source>
</evidence>
<dbReference type="InParanoid" id="A0A165ICP9"/>
<feature type="compositionally biased region" description="Pro residues" evidence="1">
    <location>
        <begin position="254"/>
        <end position="270"/>
    </location>
</feature>
<proteinExistence type="predicted"/>
<evidence type="ECO:0000256" key="1">
    <source>
        <dbReference type="SAM" id="MobiDB-lite"/>
    </source>
</evidence>
<dbReference type="Proteomes" id="UP000077266">
    <property type="component" value="Unassembled WGS sequence"/>
</dbReference>
<evidence type="ECO:0000256" key="2">
    <source>
        <dbReference type="SAM" id="SignalP"/>
    </source>
</evidence>
<dbReference type="SUPFAM" id="SSF55486">
    <property type="entry name" value="Metalloproteases ('zincins'), catalytic domain"/>
    <property type="match status" value="1"/>
</dbReference>
<dbReference type="EMBL" id="KV425993">
    <property type="protein sequence ID" value="KZV93220.1"/>
    <property type="molecule type" value="Genomic_DNA"/>
</dbReference>
<feature type="compositionally biased region" description="Basic and acidic residues" evidence="1">
    <location>
        <begin position="237"/>
        <end position="247"/>
    </location>
</feature>
<feature type="region of interest" description="Disordered" evidence="1">
    <location>
        <begin position="237"/>
        <end position="307"/>
    </location>
</feature>
<organism evidence="3 4">
    <name type="scientific">Exidia glandulosa HHB12029</name>
    <dbReference type="NCBI Taxonomy" id="1314781"/>
    <lineage>
        <taxon>Eukaryota</taxon>
        <taxon>Fungi</taxon>
        <taxon>Dikarya</taxon>
        <taxon>Basidiomycota</taxon>
        <taxon>Agaricomycotina</taxon>
        <taxon>Agaricomycetes</taxon>
        <taxon>Auriculariales</taxon>
        <taxon>Exidiaceae</taxon>
        <taxon>Exidia</taxon>
    </lineage>
</organism>
<reference evidence="3 4" key="1">
    <citation type="journal article" date="2016" name="Mol. Biol. Evol.">
        <title>Comparative Genomics of Early-Diverging Mushroom-Forming Fungi Provides Insights into the Origins of Lignocellulose Decay Capabilities.</title>
        <authorList>
            <person name="Nagy L.G."/>
            <person name="Riley R."/>
            <person name="Tritt A."/>
            <person name="Adam C."/>
            <person name="Daum C."/>
            <person name="Floudas D."/>
            <person name="Sun H."/>
            <person name="Yadav J.S."/>
            <person name="Pangilinan J."/>
            <person name="Larsson K.H."/>
            <person name="Matsuura K."/>
            <person name="Barry K."/>
            <person name="Labutti K."/>
            <person name="Kuo R."/>
            <person name="Ohm R.A."/>
            <person name="Bhattacharya S.S."/>
            <person name="Shirouzu T."/>
            <person name="Yoshinaga Y."/>
            <person name="Martin F.M."/>
            <person name="Grigoriev I.V."/>
            <person name="Hibbett D.S."/>
        </authorList>
    </citation>
    <scope>NUCLEOTIDE SEQUENCE [LARGE SCALE GENOMIC DNA]</scope>
    <source>
        <strain evidence="3 4">HHB12029</strain>
    </source>
</reference>
<dbReference type="STRING" id="1314781.A0A165ICP9"/>
<sequence>MLSSVGILVAALAAAPAFADLGKSSLFPDGLHDPLIAFDTIKTPSSTNRPSSVPDVCKQYATGPAYGYDGDVQCDVANIEAREVFYEDCEQSWTICRCPDANMNLDQLEERFGQVPPGIRSYVGAILATSAGGCSAVTLDGTFVRYHGDCQMTVFLHESGHAFDSGFSSTQGWNDAISASSCVPDGYANTNPVEDWTQVNVLYTYTKQFGPLPADPSCLQPQLDQLANDQRINEAQDTKTCLPDKRPFTTPNDQAPPEPASTEAPAPPAPTSTEAPAPPLSTEAPAPPTSTEAPAPPPTSAPGSCNSAKFRFRNKVKRAYQIASNFIGKHTVTVPYSG</sequence>
<gene>
    <name evidence="3" type="ORF">EXIGLDRAFT_835860</name>
</gene>
<feature type="signal peptide" evidence="2">
    <location>
        <begin position="1"/>
        <end position="19"/>
    </location>
</feature>
<accession>A0A165ICP9</accession>